<dbReference type="Gene3D" id="3.40.50.1110">
    <property type="entry name" value="SGNH hydrolase"/>
    <property type="match status" value="1"/>
</dbReference>
<dbReference type="SUPFAM" id="SSF52266">
    <property type="entry name" value="SGNH hydrolase"/>
    <property type="match status" value="1"/>
</dbReference>
<dbReference type="RefSeq" id="WP_021034851.1">
    <property type="nucleotide sequence ID" value="NZ_CP085949.1"/>
</dbReference>
<dbReference type="EMBL" id="AF549211">
    <property type="protein sequence ID" value="AAQ12661.1"/>
    <property type="molecule type" value="Genomic_DNA"/>
</dbReference>
<protein>
    <submittedName>
        <fullName evidence="1">Uncharacterized protein</fullName>
    </submittedName>
</protein>
<dbReference type="AlphaFoldDB" id="Q714U7"/>
<organism evidence="1">
    <name type="scientific">Haemophilus influenzae</name>
    <dbReference type="NCBI Taxonomy" id="727"/>
    <lineage>
        <taxon>Bacteria</taxon>
        <taxon>Pseudomonadati</taxon>
        <taxon>Pseudomonadota</taxon>
        <taxon>Gammaproteobacteria</taxon>
        <taxon>Pasteurellales</taxon>
        <taxon>Pasteurellaceae</taxon>
        <taxon>Haemophilus</taxon>
    </lineage>
</organism>
<name>Q714U7_HAEIF</name>
<reference evidence="1" key="1">
    <citation type="journal article" date="2003" name="Infect. Immun.">
        <title>Genetic analysis of the capsule locus of Haemophilus influenzae serotype f.</title>
        <authorList>
            <person name="Satola S.W."/>
            <person name="Schirmer P.L."/>
            <person name="Farley M.M."/>
        </authorList>
    </citation>
    <scope>NUCLEOTIDE SEQUENCE</scope>
    <source>
        <strain evidence="1">700222</strain>
    </source>
</reference>
<dbReference type="InterPro" id="IPR036514">
    <property type="entry name" value="SGNH_hydro_sf"/>
</dbReference>
<sequence>MNNKRHIRLKEFFPGIHRVHTPSESYIKKSPLLQKNRSYFQKVDNNGFMQSHLNIQEDKKIFLVGDSFIESIFIDESKRINAIMEESFLFQEGKEVKVYNAGVSGSTGLNLFNLILNKIIILKPDVIIYSQPSCDFSALLYENGYYNNSKYFSNIIPSVESDVFRFKTIQDNLIQIQNNIIMLSKLCELYSIDLFISTCCSNSSKRQLKMMNDIIRENSYLGYKVIDLDLIVPKTEAYFYDKQHLNEYGSNLVANIYLYNVRNFSDDMPKKTIQKHHIQKINGVFEITSNNLEKESNSILLKIKNNEKQNQDFEIKITYFNEGEIIKNDVKKILLLPLHSIECSYFIEELHQTKVLIEPISISKNIEIEIIKYTITLLC</sequence>
<dbReference type="GO" id="GO:0016788">
    <property type="term" value="F:hydrolase activity, acting on ester bonds"/>
    <property type="evidence" value="ECO:0007669"/>
    <property type="project" value="UniProtKB-ARBA"/>
</dbReference>
<accession>Q714U7</accession>
<evidence type="ECO:0000313" key="1">
    <source>
        <dbReference type="EMBL" id="AAQ12661.1"/>
    </source>
</evidence>
<dbReference type="CDD" id="cd00229">
    <property type="entry name" value="SGNH_hydrolase"/>
    <property type="match status" value="1"/>
</dbReference>
<dbReference type="PATRIC" id="fig|727.569.peg.480"/>
<proteinExistence type="predicted"/>